<evidence type="ECO:0000313" key="2">
    <source>
        <dbReference type="EnsemblMetazoa" id="GPPI015513-PA"/>
    </source>
</evidence>
<dbReference type="AlphaFoldDB" id="A0A1B0B198"/>
<dbReference type="EnsemblMetazoa" id="GPPI015513-RA">
    <property type="protein sequence ID" value="GPPI015513-PA"/>
    <property type="gene ID" value="GPPI015513"/>
</dbReference>
<protein>
    <submittedName>
        <fullName evidence="2">Uncharacterized protein</fullName>
    </submittedName>
</protein>
<sequence>MEILAAVDETRQRRIKTCRSSVLMKNEELEQDLGRGDKRDLRQLLHAARKENDTLEEKLAGLQEQLSRSQAEVRHLKAQLANVTKKSKTEIEDLKNEALTARAQLILDNKAQKDTIRSLEEWIDKLTKQQQQQNEARQSVLGTVNQEMAPRHQLATFSRQDSGLSVKSLIQSIEKNKKTEKPILIAVNQEMASRHKLATCSRQDSGLSVKSSIKGIKNNEQTEKPILSTINQEEASTHKLATFSRQDSGLSVKSLIQSINKKKQSDILVLSTAEQEMASRRRRMDSFSRQDSRLSVKSLIEILENNMKELNGCRNRVIVHPRT</sequence>
<reference evidence="2" key="2">
    <citation type="submission" date="2020-05" db="UniProtKB">
        <authorList>
            <consortium name="EnsemblMetazoa"/>
        </authorList>
    </citation>
    <scope>IDENTIFICATION</scope>
    <source>
        <strain evidence="2">IAEA</strain>
    </source>
</reference>
<keyword evidence="1" id="KW-0175">Coiled coil</keyword>
<proteinExistence type="predicted"/>
<evidence type="ECO:0000313" key="3">
    <source>
        <dbReference type="Proteomes" id="UP000092460"/>
    </source>
</evidence>
<feature type="coiled-coil region" evidence="1">
    <location>
        <begin position="38"/>
        <end position="139"/>
    </location>
</feature>
<dbReference type="VEuPathDB" id="VectorBase:GPPI015513"/>
<accession>A0A1B0B198</accession>
<evidence type="ECO:0000256" key="1">
    <source>
        <dbReference type="SAM" id="Coils"/>
    </source>
</evidence>
<dbReference type="EMBL" id="JXJN01007032">
    <property type="status" value="NOT_ANNOTATED_CDS"/>
    <property type="molecule type" value="Genomic_DNA"/>
</dbReference>
<keyword evidence="3" id="KW-1185">Reference proteome</keyword>
<name>A0A1B0B198_9MUSC</name>
<reference evidence="3" key="1">
    <citation type="submission" date="2015-01" db="EMBL/GenBank/DDBJ databases">
        <authorList>
            <person name="Aksoy S."/>
            <person name="Warren W."/>
            <person name="Wilson R.K."/>
        </authorList>
    </citation>
    <scope>NUCLEOTIDE SEQUENCE [LARGE SCALE GENOMIC DNA]</scope>
    <source>
        <strain evidence="3">IAEA</strain>
    </source>
</reference>
<organism evidence="2 3">
    <name type="scientific">Glossina palpalis gambiensis</name>
    <dbReference type="NCBI Taxonomy" id="67801"/>
    <lineage>
        <taxon>Eukaryota</taxon>
        <taxon>Metazoa</taxon>
        <taxon>Ecdysozoa</taxon>
        <taxon>Arthropoda</taxon>
        <taxon>Hexapoda</taxon>
        <taxon>Insecta</taxon>
        <taxon>Pterygota</taxon>
        <taxon>Neoptera</taxon>
        <taxon>Endopterygota</taxon>
        <taxon>Diptera</taxon>
        <taxon>Brachycera</taxon>
        <taxon>Muscomorpha</taxon>
        <taxon>Hippoboscoidea</taxon>
        <taxon>Glossinidae</taxon>
        <taxon>Glossina</taxon>
    </lineage>
</organism>
<dbReference type="Proteomes" id="UP000092460">
    <property type="component" value="Unassembled WGS sequence"/>
</dbReference>